<dbReference type="InterPro" id="IPR042235">
    <property type="entry name" value="ZP-C_dom"/>
</dbReference>
<evidence type="ECO:0000256" key="4">
    <source>
        <dbReference type="SAM" id="MobiDB-lite"/>
    </source>
</evidence>
<keyword evidence="5" id="KW-1133">Transmembrane helix</keyword>
<dbReference type="Pfam" id="PF00100">
    <property type="entry name" value="Zona_pellucida"/>
    <property type="match status" value="1"/>
</dbReference>
<feature type="transmembrane region" description="Helical" evidence="5">
    <location>
        <begin position="540"/>
        <end position="560"/>
    </location>
</feature>
<evidence type="ECO:0000259" key="6">
    <source>
        <dbReference type="PROSITE" id="PS51034"/>
    </source>
</evidence>
<accession>A0A3Q2GQE7</accession>
<evidence type="ECO:0000313" key="7">
    <source>
        <dbReference type="Ensembl" id="ENSCVAP00000031745.1"/>
    </source>
</evidence>
<sequence>AAPTTTTAAPTTTTAAPTTTTAAPTTTTAAPTTTTVAPTTTTAAPTTSTAAPTTTTAAPTTTTSFPTTTTAAPTTTTYFPTTTTAPPTTTITDAPTTSTGFSTTTISPVGLYRSSIPPLSKLPLQFSVYVDSYHAPSCLDGDYFPVFLAPTPANRAYLTAFLNQPFEIEVRSKAQYTRINDLIVIGPAGITKEKTSSDAYILKWYPTSDQLNEYFPICFISEARDEFYQVYHSELRCVTVSVGHHEAKVTCNETTISVEVEKTYLVKSNEDILHLNDFTDSSCNLNTLSNSSHLVAVMPLGSCGTLVQEDDDNIIFTNVITSADKSKIVSRQHDVEIAFSCSFPKRTNLTLGYRHKNPYAFDERGFGTFTFQFEFFESQRFRKQVDSSSYPVEVYLKQMIYMQIEATTSIPNTELFVESCRATPYDNPNSRISYTIIENGCVKEETTQIYPSSKSQFRFGLEAFEFIGAHQEVYITCSVLLCETGFPGTRCSQGCIRSDSLNNRRKRDAPAETSSHSISQGPLRLVKTSDTKGSDLSLNLSLNQVLLIGSVLVLGAVIYWKRRPRTEYQLLPTSEQQ</sequence>
<dbReference type="PRINTS" id="PR00023">
    <property type="entry name" value="ZPELLUCIDA"/>
</dbReference>
<feature type="region of interest" description="Disordered" evidence="4">
    <location>
        <begin position="1"/>
        <end position="99"/>
    </location>
</feature>
<name>A0A3Q2GQE7_CYPVA</name>
<dbReference type="PANTHER" id="PTHR14002">
    <property type="entry name" value="ENDOGLIN/TGF-BETA RECEPTOR TYPE III"/>
    <property type="match status" value="1"/>
</dbReference>
<evidence type="ECO:0000256" key="3">
    <source>
        <dbReference type="ARBA" id="ARBA00023180"/>
    </source>
</evidence>
<dbReference type="InterPro" id="IPR001507">
    <property type="entry name" value="ZP_dom"/>
</dbReference>
<feature type="domain" description="ZP" evidence="6">
    <location>
        <begin position="250"/>
        <end position="498"/>
    </location>
</feature>
<dbReference type="Pfam" id="PF23344">
    <property type="entry name" value="ZP-N"/>
    <property type="match status" value="1"/>
</dbReference>
<dbReference type="OMA" id="NEYFPIC"/>
<evidence type="ECO:0000256" key="1">
    <source>
        <dbReference type="ARBA" id="ARBA00022729"/>
    </source>
</evidence>
<evidence type="ECO:0000256" key="5">
    <source>
        <dbReference type="SAM" id="Phobius"/>
    </source>
</evidence>
<reference evidence="7" key="2">
    <citation type="submission" date="2025-09" db="UniProtKB">
        <authorList>
            <consortium name="Ensembl"/>
        </authorList>
    </citation>
    <scope>IDENTIFICATION</scope>
</reference>
<dbReference type="InterPro" id="IPR055355">
    <property type="entry name" value="ZP-C"/>
</dbReference>
<dbReference type="Gene3D" id="2.60.40.4100">
    <property type="entry name" value="Zona pellucida, ZP-C domain"/>
    <property type="match status" value="1"/>
</dbReference>
<keyword evidence="5" id="KW-0812">Transmembrane</keyword>
<keyword evidence="1" id="KW-0732">Signal</keyword>
<keyword evidence="2" id="KW-1015">Disulfide bond</keyword>
<keyword evidence="8" id="KW-1185">Reference proteome</keyword>
<keyword evidence="3" id="KW-0325">Glycoprotein</keyword>
<dbReference type="InterPro" id="IPR055356">
    <property type="entry name" value="ZP-N"/>
</dbReference>
<proteinExistence type="predicted"/>
<dbReference type="InterPro" id="IPR048290">
    <property type="entry name" value="ZP_chr"/>
</dbReference>
<protein>
    <submittedName>
        <fullName evidence="7">CUB and zona pellucida-like domain-containing protein 1</fullName>
    </submittedName>
</protein>
<dbReference type="PROSITE" id="PS51034">
    <property type="entry name" value="ZP_2"/>
    <property type="match status" value="1"/>
</dbReference>
<dbReference type="SMART" id="SM00241">
    <property type="entry name" value="ZP"/>
    <property type="match status" value="1"/>
</dbReference>
<keyword evidence="5" id="KW-0472">Membrane</keyword>
<dbReference type="Proteomes" id="UP000265020">
    <property type="component" value="Unassembled WGS sequence"/>
</dbReference>
<reference evidence="7" key="1">
    <citation type="submission" date="2025-08" db="UniProtKB">
        <authorList>
            <consortium name="Ensembl"/>
        </authorList>
    </citation>
    <scope>IDENTIFICATION</scope>
</reference>
<dbReference type="AlphaFoldDB" id="A0A3Q2GQE7"/>
<evidence type="ECO:0000256" key="2">
    <source>
        <dbReference type="ARBA" id="ARBA00023157"/>
    </source>
</evidence>
<evidence type="ECO:0000313" key="8">
    <source>
        <dbReference type="Proteomes" id="UP000265020"/>
    </source>
</evidence>
<organism evidence="7 8">
    <name type="scientific">Cyprinodon variegatus</name>
    <name type="common">Sheepshead minnow</name>
    <dbReference type="NCBI Taxonomy" id="28743"/>
    <lineage>
        <taxon>Eukaryota</taxon>
        <taxon>Metazoa</taxon>
        <taxon>Chordata</taxon>
        <taxon>Craniata</taxon>
        <taxon>Vertebrata</taxon>
        <taxon>Euteleostomi</taxon>
        <taxon>Actinopterygii</taxon>
        <taxon>Neopterygii</taxon>
        <taxon>Teleostei</taxon>
        <taxon>Neoteleostei</taxon>
        <taxon>Acanthomorphata</taxon>
        <taxon>Ovalentaria</taxon>
        <taxon>Atherinomorphae</taxon>
        <taxon>Cyprinodontiformes</taxon>
        <taxon>Cyprinodontidae</taxon>
        <taxon>Cyprinodon</taxon>
    </lineage>
</organism>
<dbReference type="Gene3D" id="2.60.40.3210">
    <property type="entry name" value="Zona pellucida, ZP-N domain"/>
    <property type="match status" value="1"/>
</dbReference>
<dbReference type="Ensembl" id="ENSCVAT00000026880.1">
    <property type="protein sequence ID" value="ENSCVAP00000031745.1"/>
    <property type="gene ID" value="ENSCVAG00000021227.1"/>
</dbReference>
<dbReference type="GeneTree" id="ENSGT00940000163723"/>
<dbReference type="PANTHER" id="PTHR14002:SF59">
    <property type="entry name" value="CUB AND ZONA PELLUCIDA-LIKE DOMAIN-CONTAINING PROTEIN 1-RELATED"/>
    <property type="match status" value="1"/>
</dbReference>